<feature type="compositionally biased region" description="Basic and acidic residues" evidence="1">
    <location>
        <begin position="1"/>
        <end position="10"/>
    </location>
</feature>
<evidence type="ECO:0000256" key="1">
    <source>
        <dbReference type="SAM" id="MobiDB-lite"/>
    </source>
</evidence>
<protein>
    <submittedName>
        <fullName evidence="2">Uncharacterized protein</fullName>
    </submittedName>
</protein>
<proteinExistence type="predicted"/>
<gene>
    <name evidence="2" type="ORF">CRU78_04930</name>
</gene>
<feature type="region of interest" description="Disordered" evidence="1">
    <location>
        <begin position="1"/>
        <end position="54"/>
    </location>
</feature>
<dbReference type="EMBL" id="PDHS01000104">
    <property type="protein sequence ID" value="MQM29912.1"/>
    <property type="molecule type" value="Genomic_DNA"/>
</dbReference>
<sequence length="74" mass="8268">MLRFRDDGFGKRPQGGPLATKDVDQPAPTLDDRFPTSCGKIGFAGDNRPDAGKATDYSRKHYFLQKQRLSLAIR</sequence>
<comment type="caution">
    <text evidence="2">The sequence shown here is derived from an EMBL/GenBank/DDBJ whole genome shotgun (WGS) entry which is preliminary data.</text>
</comment>
<evidence type="ECO:0000313" key="3">
    <source>
        <dbReference type="Proteomes" id="UP000342300"/>
    </source>
</evidence>
<name>A0A6A7RSL4_9PROT</name>
<dbReference type="Proteomes" id="UP000342300">
    <property type="component" value="Unassembled WGS sequence"/>
</dbReference>
<evidence type="ECO:0000313" key="2">
    <source>
        <dbReference type="EMBL" id="MQM29912.1"/>
    </source>
</evidence>
<reference evidence="2 3" key="1">
    <citation type="submission" date="2017-09" db="EMBL/GenBank/DDBJ databases">
        <title>Metagenomic Analysis Reveals Denitrifying Candidatus Accumulibacter and Flanking Population as a Source of N2O.</title>
        <authorList>
            <person name="Gao H."/>
            <person name="Mao Y."/>
            <person name="Zhao X."/>
            <person name="Liu W.-T."/>
            <person name="Zhang T."/>
            <person name="Wells G."/>
        </authorList>
    </citation>
    <scope>NUCLEOTIDE SEQUENCE [LARGE SCALE GENOMIC DNA]</scope>
    <source>
        <strain evidence="2">CANDO_2_IC</strain>
    </source>
</reference>
<dbReference type="AlphaFoldDB" id="A0A6A7RSL4"/>
<organism evidence="2 3">
    <name type="scientific">Candidatus Accumulibacter phosphatis</name>
    <dbReference type="NCBI Taxonomy" id="327160"/>
    <lineage>
        <taxon>Bacteria</taxon>
        <taxon>Pseudomonadati</taxon>
        <taxon>Pseudomonadota</taxon>
        <taxon>Betaproteobacteria</taxon>
        <taxon>Candidatus Accumulibacter</taxon>
    </lineage>
</organism>
<accession>A0A6A7RSL4</accession>